<dbReference type="Proteomes" id="UP000070458">
    <property type="component" value="Unassembled WGS sequence"/>
</dbReference>
<gene>
    <name evidence="1" type="ORF">SMIDD26_01223</name>
</gene>
<accession>A0A139PQ54</accession>
<comment type="caution">
    <text evidence="1">The sequence shown here is derived from an EMBL/GenBank/DDBJ whole genome shotgun (WGS) entry which is preliminary data.</text>
</comment>
<proteinExistence type="predicted"/>
<organism evidence="1 2">
    <name type="scientific">Streptococcus mitis</name>
    <dbReference type="NCBI Taxonomy" id="28037"/>
    <lineage>
        <taxon>Bacteria</taxon>
        <taxon>Bacillati</taxon>
        <taxon>Bacillota</taxon>
        <taxon>Bacilli</taxon>
        <taxon>Lactobacillales</taxon>
        <taxon>Streptococcaceae</taxon>
        <taxon>Streptococcus</taxon>
        <taxon>Streptococcus mitis group</taxon>
    </lineage>
</organism>
<dbReference type="EMBL" id="LQOD01000286">
    <property type="protein sequence ID" value="KXT92437.1"/>
    <property type="molecule type" value="Genomic_DNA"/>
</dbReference>
<name>A0A139PQ54_STRMT</name>
<evidence type="ECO:0000313" key="2">
    <source>
        <dbReference type="Proteomes" id="UP000070458"/>
    </source>
</evidence>
<dbReference type="PATRIC" id="fig|28037.233.peg.1433"/>
<protein>
    <submittedName>
        <fullName evidence="1">Uncharacterized protein</fullName>
    </submittedName>
</protein>
<reference evidence="1 2" key="1">
    <citation type="submission" date="2016-01" db="EMBL/GenBank/DDBJ databases">
        <title>Highly variable Streptococcus oralis are common among viridans streptococci isolated from primates.</title>
        <authorList>
            <person name="Denapaite D."/>
            <person name="Rieger M."/>
            <person name="Koendgen S."/>
            <person name="Brueckner R."/>
            <person name="Ochigava I."/>
            <person name="Kappeler P."/>
            <person name="Maetz-Rensing K."/>
            <person name="Leendertz F."/>
            <person name="Hakenbeck R."/>
        </authorList>
    </citation>
    <scope>NUCLEOTIDE SEQUENCE [LARGE SCALE GENOMIC DNA]</scope>
    <source>
        <strain evidence="1 2">DD26</strain>
    </source>
</reference>
<dbReference type="RefSeq" id="WP_134990206.1">
    <property type="nucleotide sequence ID" value="NZ_KQ970288.1"/>
</dbReference>
<dbReference type="AlphaFoldDB" id="A0A139PQ54"/>
<sequence length="61" mass="7278">MEERLKIIQEESATIDSLINELALLDNSAFLRKRLHLRKMEMFPVETEEIIYRCQKANRLS</sequence>
<evidence type="ECO:0000313" key="1">
    <source>
        <dbReference type="EMBL" id="KXT92437.1"/>
    </source>
</evidence>
<dbReference type="OrthoDB" id="2326982at2"/>